<evidence type="ECO:0000313" key="2">
    <source>
        <dbReference type="EMBL" id="ADG89176.1"/>
    </source>
</evidence>
<evidence type="ECO:0000256" key="1">
    <source>
        <dbReference type="SAM" id="MobiDB-lite"/>
    </source>
</evidence>
<dbReference type="Proteomes" id="UP000006640">
    <property type="component" value="Chromosome"/>
</dbReference>
<accession>D6Y4K0</accession>
<organism evidence="2 3">
    <name type="scientific">Thermobispora bispora (strain ATCC 19993 / DSM 43833 / CBS 139.67 / JCM 10125 / KCTC 9307 / NBRC 14880 / R51)</name>
    <dbReference type="NCBI Taxonomy" id="469371"/>
    <lineage>
        <taxon>Bacteria</taxon>
        <taxon>Bacillati</taxon>
        <taxon>Actinomycetota</taxon>
        <taxon>Actinomycetes</taxon>
        <taxon>Streptosporangiales</taxon>
        <taxon>Streptosporangiaceae</taxon>
        <taxon>Thermobispora</taxon>
    </lineage>
</organism>
<proteinExistence type="predicted"/>
<sequence>MGRFGKCDAVPVPSKPDSVPDQTTNPETGFPTSGGRITTATENGHHQPRLVCPAD</sequence>
<feature type="compositionally biased region" description="Polar residues" evidence="1">
    <location>
        <begin position="22"/>
        <end position="42"/>
    </location>
</feature>
<feature type="region of interest" description="Disordered" evidence="1">
    <location>
        <begin position="1"/>
        <end position="55"/>
    </location>
</feature>
<name>D6Y4K0_THEBD</name>
<reference evidence="2 3" key="1">
    <citation type="submission" date="2010-01" db="EMBL/GenBank/DDBJ databases">
        <title>The complete genome of Thermobispora bispora DSM 43833.</title>
        <authorList>
            <consortium name="US DOE Joint Genome Institute (JGI-PGF)"/>
            <person name="Lucas S."/>
            <person name="Copeland A."/>
            <person name="Lapidus A."/>
            <person name="Glavina del Rio T."/>
            <person name="Dalin E."/>
            <person name="Tice H."/>
            <person name="Bruce D."/>
            <person name="Goodwin L."/>
            <person name="Pitluck S."/>
            <person name="Kyrpides N."/>
            <person name="Mavromatis K."/>
            <person name="Ivanova N."/>
            <person name="Mikhailova N."/>
            <person name="Chertkov O."/>
            <person name="Brettin T."/>
            <person name="Detter J.C."/>
            <person name="Han C."/>
            <person name="Larimer F."/>
            <person name="Land M."/>
            <person name="Hauser L."/>
            <person name="Markowitz V."/>
            <person name="Cheng J.-F."/>
            <person name="Hugenholtz P."/>
            <person name="Woyke T."/>
            <person name="Wu D."/>
            <person name="Jando M."/>
            <person name="Schneider S."/>
            <person name="Klenk H.-P."/>
            <person name="Eisen J.A."/>
        </authorList>
    </citation>
    <scope>NUCLEOTIDE SEQUENCE [LARGE SCALE GENOMIC DNA]</scope>
    <source>
        <strain evidence="3">ATCC 19993 / DSM 43833 / CBS 139.67 / JCM 10125 / KCTC 9307 / NBRC 14880 / R51</strain>
    </source>
</reference>
<dbReference type="AlphaFoldDB" id="D6Y4K0"/>
<evidence type="ECO:0000313" key="3">
    <source>
        <dbReference type="Proteomes" id="UP000006640"/>
    </source>
</evidence>
<keyword evidence="3" id="KW-1185">Reference proteome</keyword>
<protein>
    <submittedName>
        <fullName evidence="2">Uncharacterized protein</fullName>
    </submittedName>
</protein>
<gene>
    <name evidence="2" type="ordered locus">Tbis_2473</name>
</gene>
<dbReference type="KEGG" id="tbi:Tbis_2473"/>
<dbReference type="EMBL" id="CP001874">
    <property type="protein sequence ID" value="ADG89176.1"/>
    <property type="molecule type" value="Genomic_DNA"/>
</dbReference>
<feature type="compositionally biased region" description="Low complexity" evidence="1">
    <location>
        <begin position="10"/>
        <end position="21"/>
    </location>
</feature>
<dbReference type="HOGENOM" id="CLU_3030959_0_0_11"/>